<evidence type="ECO:0000313" key="3">
    <source>
        <dbReference type="Proteomes" id="UP000327424"/>
    </source>
</evidence>
<dbReference type="AlphaFoldDB" id="A0A5J6WML7"/>
<proteinExistence type="predicted"/>
<feature type="chain" id="PRO_5023919077" evidence="1">
    <location>
        <begin position="24"/>
        <end position="217"/>
    </location>
</feature>
<protein>
    <submittedName>
        <fullName evidence="2">ABC transporter substrate-binding protein</fullName>
    </submittedName>
</protein>
<dbReference type="Proteomes" id="UP000327424">
    <property type="component" value="Chromosome"/>
</dbReference>
<reference evidence="2 3" key="1">
    <citation type="submission" date="2019-09" db="EMBL/GenBank/DDBJ databases">
        <title>Hybrid Assembly of the complete Genome of the Deep-Sea Bacterium Moritella marina from long Nanopore and Illumina reads.</title>
        <authorList>
            <person name="Magin S."/>
            <person name="Georgoulis A."/>
            <person name="Papadimitriou K."/>
            <person name="Iliakis G."/>
            <person name="Vorgias C.E."/>
        </authorList>
    </citation>
    <scope>NUCLEOTIDE SEQUENCE [LARGE SCALE GENOMIC DNA]</scope>
    <source>
        <strain evidence="2 3">MP-1</strain>
    </source>
</reference>
<dbReference type="KEGG" id="mmaa:FR932_12895"/>
<keyword evidence="3" id="KW-1185">Reference proteome</keyword>
<sequence length="217" mass="24497">MNKIMTLCVSTVLLVTTAVSAHANNVNQATALIDHAMTESLDIINDPVLTTEVKREKLWPIVTSYFDFDLISELTLGKFSAGSTSPLGDYSDRRFTSEQQAEFTDAFTIHLGNLYLDRLNNDSKFSVLLTKSSAMKPIRQMQRARVNSLINKKTAIDYSLRFKDDEWRIYDVKVEGRSLISSFRKEYSALLLKKTPDELLALLNEKNLAHTGNNVAQ</sequence>
<dbReference type="Pfam" id="PF05494">
    <property type="entry name" value="MlaC"/>
    <property type="match status" value="1"/>
</dbReference>
<organism evidence="2 3">
    <name type="scientific">Moritella marina ATCC 15381</name>
    <dbReference type="NCBI Taxonomy" id="1202962"/>
    <lineage>
        <taxon>Bacteria</taxon>
        <taxon>Pseudomonadati</taxon>
        <taxon>Pseudomonadota</taxon>
        <taxon>Gammaproteobacteria</taxon>
        <taxon>Alteromonadales</taxon>
        <taxon>Moritellaceae</taxon>
        <taxon>Moritella</taxon>
    </lineage>
</organism>
<evidence type="ECO:0000313" key="2">
    <source>
        <dbReference type="EMBL" id="QFI38684.1"/>
    </source>
</evidence>
<dbReference type="Gene3D" id="3.10.450.710">
    <property type="entry name" value="Tgt2/MlaC"/>
    <property type="match status" value="1"/>
</dbReference>
<accession>A0A5J6WML7</accession>
<name>A0A5J6WML7_MORMI</name>
<dbReference type="EMBL" id="CP044399">
    <property type="protein sequence ID" value="QFI38684.1"/>
    <property type="molecule type" value="Genomic_DNA"/>
</dbReference>
<dbReference type="PANTHER" id="PTHR36573">
    <property type="entry name" value="INTERMEMBRANE PHOSPHOLIPID TRANSPORT SYSTEM BINDING PROTEIN MLAC"/>
    <property type="match status" value="1"/>
</dbReference>
<feature type="signal peptide" evidence="1">
    <location>
        <begin position="1"/>
        <end position="23"/>
    </location>
</feature>
<dbReference type="OrthoDB" id="9787053at2"/>
<dbReference type="InterPro" id="IPR042245">
    <property type="entry name" value="Tgt2/MlaC_sf"/>
</dbReference>
<dbReference type="RefSeq" id="WP_019439517.1">
    <property type="nucleotide sequence ID" value="NZ_ALOE01000002.1"/>
</dbReference>
<gene>
    <name evidence="2" type="ORF">FR932_12895</name>
</gene>
<dbReference type="InterPro" id="IPR008869">
    <property type="entry name" value="MlaC/ttg2D"/>
</dbReference>
<evidence type="ECO:0000256" key="1">
    <source>
        <dbReference type="SAM" id="SignalP"/>
    </source>
</evidence>
<dbReference type="PANTHER" id="PTHR36573:SF1">
    <property type="entry name" value="INTERMEMBRANE PHOSPHOLIPID TRANSPORT SYSTEM BINDING PROTEIN MLAC"/>
    <property type="match status" value="1"/>
</dbReference>
<keyword evidence="1" id="KW-0732">Signal</keyword>